<dbReference type="InterPro" id="IPR036396">
    <property type="entry name" value="Cyt_P450_sf"/>
</dbReference>
<dbReference type="AlphaFoldDB" id="A0AAV8EBG6"/>
<keyword evidence="2 5" id="KW-0479">Metal-binding</keyword>
<evidence type="ECO:0000256" key="5">
    <source>
        <dbReference type="PIRSR" id="PIRSR602401-1"/>
    </source>
</evidence>
<dbReference type="PRINTS" id="PR00463">
    <property type="entry name" value="EP450I"/>
</dbReference>
<evidence type="ECO:0000256" key="7">
    <source>
        <dbReference type="SAM" id="Phobius"/>
    </source>
</evidence>
<dbReference type="PROSITE" id="PS00086">
    <property type="entry name" value="CYTOCHROME_P450"/>
    <property type="match status" value="1"/>
</dbReference>
<dbReference type="Gene3D" id="1.10.630.10">
    <property type="entry name" value="Cytochrome P450"/>
    <property type="match status" value="1"/>
</dbReference>
<dbReference type="Proteomes" id="UP001140206">
    <property type="component" value="Chromosome 3"/>
</dbReference>
<keyword evidence="7" id="KW-1133">Transmembrane helix</keyword>
<dbReference type="Pfam" id="PF00067">
    <property type="entry name" value="p450"/>
    <property type="match status" value="1"/>
</dbReference>
<dbReference type="InterPro" id="IPR017972">
    <property type="entry name" value="Cyt_P450_CS"/>
</dbReference>
<keyword evidence="9" id="KW-1185">Reference proteome</keyword>
<dbReference type="EMBL" id="JAMFTS010000003">
    <property type="protein sequence ID" value="KAJ4775748.1"/>
    <property type="molecule type" value="Genomic_DNA"/>
</dbReference>
<dbReference type="PANTHER" id="PTHR24296">
    <property type="entry name" value="CYTOCHROME P450"/>
    <property type="match status" value="1"/>
</dbReference>
<dbReference type="GO" id="GO:0005506">
    <property type="term" value="F:iron ion binding"/>
    <property type="evidence" value="ECO:0007669"/>
    <property type="project" value="InterPro"/>
</dbReference>
<sequence length="526" mass="60497">MHHSTSHFFHQIPSAQNKLKMAWPCLTYTELILSISCLLPLLYYLFNIYFFCPLSPNWPLVGMLPSLLSNAYRNKIHEWSTKLLQLSNGNFFFRGPWLSGMTLFITADPANVHHIYTQNFQNYPKGEEYAEIFEILGQSILTTDGDSWRFHREKLLLAMSRNHYRTFIAKVTKEKIENSILPFLSDAVEESLAVVDLQDMLTRLSFDITCVLTFGTDPGSLSMGCPAVPFVQASDDTTTTIFFRLSRPLAWWKLLRFFRIGQEKRFAKAKVVIDQFIADAIKKRKWEIIEGKHVCPDLLYSYLCDENTPNSHEFLRDSVLSFLEAGRETVSSSLCWFFWALSQNMQIEEKIMHELNFIHHNTTPNGMVIFDPEELENLVYFKAAILETFRLFPSIPFSFSSVKEPDLLPSGSIVTPGMKIVMSTYAMGRIQKLWGKDCMEFKPERWISGRGTLLHVPSYKFVAFGTGPRSCVGKSMALIQMKMVAAAMLYNFRFELVEGHVVEPVVSIVLHMKNGLMMRVGKRTRI</sequence>
<keyword evidence="5 6" id="KW-0349">Heme</keyword>
<evidence type="ECO:0000256" key="1">
    <source>
        <dbReference type="ARBA" id="ARBA00010617"/>
    </source>
</evidence>
<dbReference type="GO" id="GO:0020037">
    <property type="term" value="F:heme binding"/>
    <property type="evidence" value="ECO:0007669"/>
    <property type="project" value="InterPro"/>
</dbReference>
<dbReference type="CDD" id="cd11064">
    <property type="entry name" value="CYP86A"/>
    <property type="match status" value="1"/>
</dbReference>
<comment type="similarity">
    <text evidence="1 6">Belongs to the cytochrome P450 family.</text>
</comment>
<comment type="caution">
    <text evidence="8">The sequence shown here is derived from an EMBL/GenBank/DDBJ whole genome shotgun (WGS) entry which is preliminary data.</text>
</comment>
<comment type="cofactor">
    <cofactor evidence="5">
        <name>heme</name>
        <dbReference type="ChEBI" id="CHEBI:30413"/>
    </cofactor>
</comment>
<evidence type="ECO:0000256" key="3">
    <source>
        <dbReference type="ARBA" id="ARBA00023002"/>
    </source>
</evidence>
<proteinExistence type="inferred from homology"/>
<keyword evidence="4 5" id="KW-0408">Iron</keyword>
<keyword evidence="7" id="KW-0472">Membrane</keyword>
<feature type="transmembrane region" description="Helical" evidence="7">
    <location>
        <begin position="21"/>
        <end position="46"/>
    </location>
</feature>
<evidence type="ECO:0000256" key="2">
    <source>
        <dbReference type="ARBA" id="ARBA00022723"/>
    </source>
</evidence>
<dbReference type="PRINTS" id="PR00385">
    <property type="entry name" value="P450"/>
</dbReference>
<keyword evidence="7" id="KW-0812">Transmembrane</keyword>
<dbReference type="InterPro" id="IPR002401">
    <property type="entry name" value="Cyt_P450_E_grp-I"/>
</dbReference>
<dbReference type="GO" id="GO:0016705">
    <property type="term" value="F:oxidoreductase activity, acting on paired donors, with incorporation or reduction of molecular oxygen"/>
    <property type="evidence" value="ECO:0007669"/>
    <property type="project" value="InterPro"/>
</dbReference>
<organism evidence="8 9">
    <name type="scientific">Rhynchospora pubera</name>
    <dbReference type="NCBI Taxonomy" id="906938"/>
    <lineage>
        <taxon>Eukaryota</taxon>
        <taxon>Viridiplantae</taxon>
        <taxon>Streptophyta</taxon>
        <taxon>Embryophyta</taxon>
        <taxon>Tracheophyta</taxon>
        <taxon>Spermatophyta</taxon>
        <taxon>Magnoliopsida</taxon>
        <taxon>Liliopsida</taxon>
        <taxon>Poales</taxon>
        <taxon>Cyperaceae</taxon>
        <taxon>Cyperoideae</taxon>
        <taxon>Rhynchosporeae</taxon>
        <taxon>Rhynchospora</taxon>
    </lineage>
</organism>
<dbReference type="InterPro" id="IPR001128">
    <property type="entry name" value="Cyt_P450"/>
</dbReference>
<accession>A0AAV8EBG6</accession>
<dbReference type="GO" id="GO:0006629">
    <property type="term" value="P:lipid metabolic process"/>
    <property type="evidence" value="ECO:0007669"/>
    <property type="project" value="UniProtKB-ARBA"/>
</dbReference>
<evidence type="ECO:0000256" key="6">
    <source>
        <dbReference type="RuleBase" id="RU000461"/>
    </source>
</evidence>
<dbReference type="GO" id="GO:0004497">
    <property type="term" value="F:monooxygenase activity"/>
    <property type="evidence" value="ECO:0007669"/>
    <property type="project" value="UniProtKB-KW"/>
</dbReference>
<dbReference type="SUPFAM" id="SSF48264">
    <property type="entry name" value="Cytochrome P450"/>
    <property type="match status" value="1"/>
</dbReference>
<evidence type="ECO:0008006" key="10">
    <source>
        <dbReference type="Google" id="ProtNLM"/>
    </source>
</evidence>
<reference evidence="8" key="1">
    <citation type="submission" date="2022-08" db="EMBL/GenBank/DDBJ databases">
        <authorList>
            <person name="Marques A."/>
        </authorList>
    </citation>
    <scope>NUCLEOTIDE SEQUENCE</scope>
    <source>
        <strain evidence="8">RhyPub2mFocal</strain>
        <tissue evidence="8">Leaves</tissue>
    </source>
</reference>
<gene>
    <name evidence="8" type="ORF">LUZ62_060005</name>
</gene>
<feature type="binding site" description="axial binding residue" evidence="5">
    <location>
        <position position="471"/>
    </location>
    <ligand>
        <name>heme</name>
        <dbReference type="ChEBI" id="CHEBI:30413"/>
    </ligand>
    <ligandPart>
        <name>Fe</name>
        <dbReference type="ChEBI" id="CHEBI:18248"/>
    </ligandPart>
</feature>
<keyword evidence="3 6" id="KW-0560">Oxidoreductase</keyword>
<name>A0AAV8EBG6_9POAL</name>
<evidence type="ECO:0000313" key="9">
    <source>
        <dbReference type="Proteomes" id="UP001140206"/>
    </source>
</evidence>
<protein>
    <recommendedName>
        <fullName evidence="10">Cytochrome P450</fullName>
    </recommendedName>
</protein>
<evidence type="ECO:0000256" key="4">
    <source>
        <dbReference type="ARBA" id="ARBA00023004"/>
    </source>
</evidence>
<evidence type="ECO:0000313" key="8">
    <source>
        <dbReference type="EMBL" id="KAJ4775748.1"/>
    </source>
</evidence>
<keyword evidence="6" id="KW-0503">Monooxygenase</keyword>